<dbReference type="Proteomes" id="UP001164727">
    <property type="component" value="Chromosome"/>
</dbReference>
<evidence type="ECO:0000256" key="1">
    <source>
        <dbReference type="SAM" id="Phobius"/>
    </source>
</evidence>
<evidence type="ECO:0000313" key="2">
    <source>
        <dbReference type="EMBL" id="WAN63415.1"/>
    </source>
</evidence>
<feature type="transmembrane region" description="Helical" evidence="1">
    <location>
        <begin position="25"/>
        <end position="42"/>
    </location>
</feature>
<gene>
    <name evidence="2" type="ORF">RS022_05510</name>
</gene>
<accession>A0ABY7BSM7</accession>
<feature type="transmembrane region" description="Helical" evidence="1">
    <location>
        <begin position="120"/>
        <end position="140"/>
    </location>
</feature>
<proteinExistence type="predicted"/>
<dbReference type="EMBL" id="CP114006">
    <property type="protein sequence ID" value="WAN63415.1"/>
    <property type="molecule type" value="Genomic_DNA"/>
</dbReference>
<name>A0ABY7BSM7_9MOLU</name>
<protein>
    <submittedName>
        <fullName evidence="2">Uncharacterized protein</fullName>
    </submittedName>
</protein>
<keyword evidence="1" id="KW-1133">Transmembrane helix</keyword>
<feature type="transmembrane region" description="Helical" evidence="1">
    <location>
        <begin position="89"/>
        <end position="108"/>
    </location>
</feature>
<sequence length="150" mass="17528">MTLCKKLILFFKDKIVTNCSLKNKYFRFLIIILGFIFFYFTASFNVEKRTIWTDNNRFKNVSDIFKNTEKIEKFQDKKNENSEITEQSFINFKGMFIGIIIFIVLLVLKKGFNGISLGTLIGACVGIWIAIGIPSIIYFLEFFFSGKIFF</sequence>
<keyword evidence="1" id="KW-0472">Membrane</keyword>
<evidence type="ECO:0000313" key="3">
    <source>
        <dbReference type="Proteomes" id="UP001164727"/>
    </source>
</evidence>
<reference evidence="2 3" key="1">
    <citation type="journal article" date="2023" name="Microbiol. Resour. Announc.">
        <title>Complete Genome of 'Candidatus Phytoplasma rubi' RS, a Phytopathogenic Bacterium Associated with Rubus Stunt Disease.</title>
        <authorList>
            <person name="Duckeck D."/>
            <person name="Zubert C."/>
            <person name="Bohm J.W."/>
            <person name="Carminati G."/>
            <person name="Schneider B."/>
            <person name="Kube M."/>
        </authorList>
    </citation>
    <scope>NUCLEOTIDE SEQUENCE [LARGE SCALE GENOMIC DNA]</scope>
    <source>
        <strain evidence="2 3">RS</strain>
    </source>
</reference>
<dbReference type="RefSeq" id="WP_268849625.1">
    <property type="nucleotide sequence ID" value="NZ_CP114006.1"/>
</dbReference>
<organism evidence="2 3">
    <name type="scientific">Candidatus Phytoplasma rubi</name>
    <dbReference type="NCBI Taxonomy" id="399025"/>
    <lineage>
        <taxon>Bacteria</taxon>
        <taxon>Bacillati</taxon>
        <taxon>Mycoplasmatota</taxon>
        <taxon>Mollicutes</taxon>
        <taxon>Acholeplasmatales</taxon>
        <taxon>Acholeplasmataceae</taxon>
        <taxon>Candidatus Phytoplasma</taxon>
        <taxon>16SrV (Elm yellows group)</taxon>
    </lineage>
</organism>
<keyword evidence="3" id="KW-1185">Reference proteome</keyword>
<keyword evidence="1" id="KW-0812">Transmembrane</keyword>